<evidence type="ECO:0000256" key="3">
    <source>
        <dbReference type="ARBA" id="ARBA00023002"/>
    </source>
</evidence>
<dbReference type="GO" id="GO:0016994">
    <property type="term" value="F:precorrin-6A reductase activity"/>
    <property type="evidence" value="ECO:0007669"/>
    <property type="project" value="InterPro"/>
</dbReference>
<dbReference type="PANTHER" id="PTHR36925">
    <property type="entry name" value="COBALT-PRECORRIN-6A REDUCTASE"/>
    <property type="match status" value="1"/>
</dbReference>
<accession>A0A7M2T6B1</accession>
<dbReference type="NCBIfam" id="NF005968">
    <property type="entry name" value="PRK08057.1-2"/>
    <property type="match status" value="1"/>
</dbReference>
<keyword evidence="3 4" id="KW-0560">Oxidoreductase</keyword>
<dbReference type="UniPathway" id="UPA00148"/>
<reference evidence="4 5" key="1">
    <citation type="submission" date="2020-10" db="EMBL/GenBank/DDBJ databases">
        <title>Streptomyces chromofuscus complate genome analysis.</title>
        <authorList>
            <person name="Anwar N."/>
        </authorList>
    </citation>
    <scope>NUCLEOTIDE SEQUENCE [LARGE SCALE GENOMIC DNA]</scope>
    <source>
        <strain evidence="4 5">DSM 40273</strain>
    </source>
</reference>
<organism evidence="4 5">
    <name type="scientific">Streptomyces chromofuscus</name>
    <dbReference type="NCBI Taxonomy" id="42881"/>
    <lineage>
        <taxon>Bacteria</taxon>
        <taxon>Bacillati</taxon>
        <taxon>Actinomycetota</taxon>
        <taxon>Actinomycetes</taxon>
        <taxon>Kitasatosporales</taxon>
        <taxon>Streptomycetaceae</taxon>
        <taxon>Streptomyces</taxon>
    </lineage>
</organism>
<evidence type="ECO:0000313" key="4">
    <source>
        <dbReference type="EMBL" id="QOV44217.1"/>
    </source>
</evidence>
<evidence type="ECO:0000256" key="1">
    <source>
        <dbReference type="ARBA" id="ARBA00004953"/>
    </source>
</evidence>
<dbReference type="NCBIfam" id="TIGR00715">
    <property type="entry name" value="precor6x_red"/>
    <property type="match status" value="1"/>
</dbReference>
<dbReference type="InterPro" id="IPR003723">
    <property type="entry name" value="Precorrin-6x_reduct"/>
</dbReference>
<dbReference type="Pfam" id="PF02571">
    <property type="entry name" value="CbiJ"/>
    <property type="match status" value="1"/>
</dbReference>
<evidence type="ECO:0000256" key="2">
    <source>
        <dbReference type="ARBA" id="ARBA00022573"/>
    </source>
</evidence>
<evidence type="ECO:0000313" key="5">
    <source>
        <dbReference type="Proteomes" id="UP000594008"/>
    </source>
</evidence>
<dbReference type="AlphaFoldDB" id="A0A7M2T6B1"/>
<dbReference type="EMBL" id="CP063374">
    <property type="protein sequence ID" value="QOV44217.1"/>
    <property type="molecule type" value="Genomic_DNA"/>
</dbReference>
<name>A0A7M2T6B1_STRCW</name>
<proteinExistence type="predicted"/>
<comment type="pathway">
    <text evidence="1">Cofactor biosynthesis; adenosylcobalamin biosynthesis.</text>
</comment>
<dbReference type="RefSeq" id="WP_194074032.1">
    <property type="nucleotide sequence ID" value="NZ_CP063374.1"/>
</dbReference>
<gene>
    <name evidence="4" type="ORF">IPT68_32010</name>
</gene>
<keyword evidence="2" id="KW-0169">Cobalamin biosynthesis</keyword>
<dbReference type="EC" id="1.3.1.106" evidence="4"/>
<dbReference type="Proteomes" id="UP000594008">
    <property type="component" value="Chromosome"/>
</dbReference>
<keyword evidence="5" id="KW-1185">Reference proteome</keyword>
<sequence length="246" mass="25617">MSRHVLILGGTTEARELAAVLAAHAAVRVTTSLAGRVSRPGAVDGEVRIGGFGGAEGLAEWLRVHEVAAVVDATHPFAEAITANAAHAAAWAGTPALVLRRPGWRPGRGDDWHPVASLDAAAELLPRLGRRVLLTTGRLGLAAFAHLTRTHFVVRSVEPPEPPMPPHVQLVLSRGPFTVAGESALLREHRIDVIVTKDSGGEATAAKLTAARDLGVPVVVVRRPPLPQGTTAVPDVPGALAWLGLG</sequence>
<dbReference type="KEGG" id="schf:IPT68_32010"/>
<protein>
    <submittedName>
        <fullName evidence="4">Cobalt-precorrin-6A reductase</fullName>
        <ecNumber evidence="4">1.3.1.106</ecNumber>
    </submittedName>
</protein>
<dbReference type="GO" id="GO:0009236">
    <property type="term" value="P:cobalamin biosynthetic process"/>
    <property type="evidence" value="ECO:0007669"/>
    <property type="project" value="UniProtKB-UniPathway"/>
</dbReference>
<dbReference type="PROSITE" id="PS51014">
    <property type="entry name" value="COBK_CBIJ"/>
    <property type="match status" value="1"/>
</dbReference>
<dbReference type="PANTHER" id="PTHR36925:SF1">
    <property type="entry name" value="COBALT-PRECORRIN-6A REDUCTASE"/>
    <property type="match status" value="1"/>
</dbReference>